<evidence type="ECO:0000313" key="2">
    <source>
        <dbReference type="Proteomes" id="UP000009101"/>
    </source>
</evidence>
<gene>
    <name evidence="1" type="ordered locus">BARCL_0021</name>
</gene>
<proteinExistence type="predicted"/>
<reference evidence="1 2" key="2">
    <citation type="journal article" date="2011" name="PLoS Genet.">
        <title>Parallel evolution of a type IV secretion system in radiating lineages of the host-restricted bacterial pathogen Bartonella.</title>
        <authorList>
            <person name="Engel P."/>
            <person name="Salzburger W."/>
            <person name="Liesch M."/>
            <person name="Chang C.C."/>
            <person name="Maruyama S."/>
            <person name="Lanz C."/>
            <person name="Calteau A."/>
            <person name="Lajus A."/>
            <person name="Medigue C."/>
            <person name="Schuster S.C."/>
            <person name="Dehio C."/>
        </authorList>
    </citation>
    <scope>NUCLEOTIDE SEQUENCE [LARGE SCALE GENOMIC DNA]</scope>
    <source>
        <strain evidence="2">CIP 104772 / 73</strain>
    </source>
</reference>
<dbReference type="AlphaFoldDB" id="E6YFR4"/>
<dbReference type="Proteomes" id="UP000009101">
    <property type="component" value="Chromosome"/>
</dbReference>
<organism evidence="1 2">
    <name type="scientific">Bartonella clarridgeiae (strain CCUG 45776 / CIP 104772 / 73)</name>
    <dbReference type="NCBI Taxonomy" id="696125"/>
    <lineage>
        <taxon>Bacteria</taxon>
        <taxon>Pseudomonadati</taxon>
        <taxon>Pseudomonadota</taxon>
        <taxon>Alphaproteobacteria</taxon>
        <taxon>Hyphomicrobiales</taxon>
        <taxon>Bartonellaceae</taxon>
        <taxon>Bartonella</taxon>
    </lineage>
</organism>
<dbReference type="EMBL" id="FN645454">
    <property type="protein sequence ID" value="CBI75702.1"/>
    <property type="molecule type" value="Genomic_DNA"/>
</dbReference>
<accession>E6YFR4</accession>
<dbReference type="KEGG" id="bcd:BARCL_0021"/>
<sequence length="60" mass="6884">MFSLTRSRGNFTNGSDFHEIANLLAENQQALFIEGVEIVRSGLKNLTFKLSMKIYDTRLF</sequence>
<keyword evidence="2" id="KW-1185">Reference proteome</keyword>
<evidence type="ECO:0000313" key="1">
    <source>
        <dbReference type="EMBL" id="CBI75702.1"/>
    </source>
</evidence>
<dbReference type="HOGENOM" id="CLU_2931919_0_0_5"/>
<reference evidence="2" key="1">
    <citation type="submission" date="2009-11" db="EMBL/GenBank/DDBJ databases">
        <title>Genome sequencing of Bartonella species and comparative genomics.</title>
        <authorList>
            <person name="Engel P."/>
            <person name="Salzburger W."/>
            <person name="Marius L."/>
            <person name="Chao-Chin C."/>
            <person name="Soichi M."/>
            <person name="Christa L."/>
            <person name="Alexandra C."/>
            <person name="Aurelie L."/>
            <person name="Claudine M."/>
            <person name="Stephan S.C."/>
            <person name="Christoph D."/>
        </authorList>
    </citation>
    <scope>NUCLEOTIDE SEQUENCE [LARGE SCALE GENOMIC DNA]</scope>
    <source>
        <strain evidence="2">CIP 104772 / 73</strain>
    </source>
</reference>
<protein>
    <submittedName>
        <fullName evidence="1">Uncharacterized protein</fullName>
    </submittedName>
</protein>
<name>E6YFR4_BARC7</name>